<dbReference type="Gene3D" id="3.30.1480.10">
    <property type="entry name" value="NusA, N-terminal domain"/>
    <property type="match status" value="1"/>
</dbReference>
<dbReference type="InterPro" id="IPR009019">
    <property type="entry name" value="KH_sf_prok-type"/>
</dbReference>
<accession>A0A095ZPQ8</accession>
<dbReference type="Proteomes" id="UP000029556">
    <property type="component" value="Unassembled WGS sequence"/>
</dbReference>
<sequence>MAARKNVEETISMIDTFREFKDTKNIDRATLVSVLEESFRNVLAKIYGSDENFDVIVNPDKGDFEIYRNRIVVPDGEVADENKEISLKEAREIEDDYEVGEEVSEQIDFAKFGRRAILNLRQTLASKVLELEHDSLYNKYKDRVGQVISGEVYQIWKREVLLVDDENNELILPKSEQIPADQYRKGQTIRAVILRVDNENNNPKIILSRTSPVFLERLLEAEVPEINDGLISIKKIARMPGERAKVAVESYDDRIDPVGACVGVKGSRVHGIVRELCNENIDVINYTSNIKLFIQRALSPARISSINLDEENRKAEVYLQPEEVSLAIGRGGLNIKLASMLTEFTIDVFREVSDADADEDIYLEEFDDEIDQWIIDAIKGIGLDTAKQVLNAPREMLIEKADLEEETVDHLIRVLKSEFEQ</sequence>
<dbReference type="InterPro" id="IPR012340">
    <property type="entry name" value="NA-bd_OB-fold"/>
</dbReference>
<dbReference type="InterPro" id="IPR025249">
    <property type="entry name" value="TF_NusA_KH_1st"/>
</dbReference>
<dbReference type="NCBIfam" id="TIGR01953">
    <property type="entry name" value="NusA"/>
    <property type="match status" value="1"/>
</dbReference>
<evidence type="ECO:0000313" key="10">
    <source>
        <dbReference type="Proteomes" id="UP000029556"/>
    </source>
</evidence>
<dbReference type="Pfam" id="PF00575">
    <property type="entry name" value="S1"/>
    <property type="match status" value="1"/>
</dbReference>
<dbReference type="Gene3D" id="3.30.300.20">
    <property type="match status" value="2"/>
</dbReference>
<evidence type="ECO:0000259" key="8">
    <source>
        <dbReference type="PROSITE" id="PS50126"/>
    </source>
</evidence>
<dbReference type="SUPFAM" id="SSF69705">
    <property type="entry name" value="Transcription factor NusA, N-terminal domain"/>
    <property type="match status" value="1"/>
</dbReference>
<evidence type="ECO:0000256" key="2">
    <source>
        <dbReference type="ARBA" id="ARBA00022490"/>
    </source>
</evidence>
<comment type="function">
    <text evidence="7">Participates in both transcription termination and antitermination.</text>
</comment>
<dbReference type="OrthoDB" id="9807233at2"/>
<gene>
    <name evidence="7" type="primary">nusA</name>
    <name evidence="9" type="ORF">HMPREF2137_02530</name>
</gene>
<dbReference type="SUPFAM" id="SSF50249">
    <property type="entry name" value="Nucleic acid-binding proteins"/>
    <property type="match status" value="1"/>
</dbReference>
<comment type="similarity">
    <text evidence="7">Belongs to the NusA family.</text>
</comment>
<dbReference type="GO" id="GO:0006353">
    <property type="term" value="P:DNA-templated transcription termination"/>
    <property type="evidence" value="ECO:0007669"/>
    <property type="project" value="UniProtKB-UniRule"/>
</dbReference>
<dbReference type="InterPro" id="IPR010213">
    <property type="entry name" value="TF_NusA"/>
</dbReference>
<dbReference type="GO" id="GO:0031564">
    <property type="term" value="P:transcription antitermination"/>
    <property type="evidence" value="ECO:0007669"/>
    <property type="project" value="UniProtKB-UniRule"/>
</dbReference>
<keyword evidence="3 7" id="KW-0889">Transcription antitermination</keyword>
<dbReference type="CDD" id="cd02134">
    <property type="entry name" value="KH-II_NusA_rpt1"/>
    <property type="match status" value="1"/>
</dbReference>
<keyword evidence="9" id="KW-0251">Elongation factor</keyword>
<dbReference type="Pfam" id="PF26594">
    <property type="entry name" value="KH_NusA_2nd"/>
    <property type="match status" value="1"/>
</dbReference>
<dbReference type="Pfam" id="PF13184">
    <property type="entry name" value="KH_NusA_1st"/>
    <property type="match status" value="1"/>
</dbReference>
<keyword evidence="4 7" id="KW-0694">RNA-binding</keyword>
<dbReference type="Pfam" id="PF08529">
    <property type="entry name" value="NusA_N"/>
    <property type="match status" value="1"/>
</dbReference>
<dbReference type="AlphaFoldDB" id="A0A095ZPQ8"/>
<dbReference type="RefSeq" id="WP_036871880.1">
    <property type="nucleotide sequence ID" value="NZ_JRNN01000028.1"/>
</dbReference>
<evidence type="ECO:0000313" key="9">
    <source>
        <dbReference type="EMBL" id="KGF36341.1"/>
    </source>
</evidence>
<keyword evidence="2 7" id="KW-0963">Cytoplasm</keyword>
<dbReference type="PANTHER" id="PTHR22648:SF0">
    <property type="entry name" value="TRANSCRIPTION TERMINATION_ANTITERMINATION PROTEIN NUSA"/>
    <property type="match status" value="1"/>
</dbReference>
<keyword evidence="9" id="KW-0648">Protein biosynthesis</keyword>
<protein>
    <recommendedName>
        <fullName evidence="7">Transcription termination/antitermination protein NusA</fullName>
    </recommendedName>
</protein>
<dbReference type="FunFam" id="3.30.300.20:FF:000013">
    <property type="entry name" value="Transcription termination/antitermination protein NusA"/>
    <property type="match status" value="1"/>
</dbReference>
<dbReference type="Gene3D" id="2.40.50.140">
    <property type="entry name" value="Nucleic acid-binding proteins"/>
    <property type="match status" value="1"/>
</dbReference>
<evidence type="ECO:0000256" key="3">
    <source>
        <dbReference type="ARBA" id="ARBA00022814"/>
    </source>
</evidence>
<name>A0A095ZPQ8_9BACT</name>
<evidence type="ECO:0000256" key="4">
    <source>
        <dbReference type="ARBA" id="ARBA00022884"/>
    </source>
</evidence>
<dbReference type="SMART" id="SM00316">
    <property type="entry name" value="S1"/>
    <property type="match status" value="1"/>
</dbReference>
<dbReference type="GO" id="GO:0003700">
    <property type="term" value="F:DNA-binding transcription factor activity"/>
    <property type="evidence" value="ECO:0007669"/>
    <property type="project" value="InterPro"/>
</dbReference>
<dbReference type="InterPro" id="IPR058582">
    <property type="entry name" value="KH_NusA_2nd"/>
</dbReference>
<dbReference type="InterPro" id="IPR036555">
    <property type="entry name" value="NusA_N_sf"/>
</dbReference>
<dbReference type="HAMAP" id="MF_00945_B">
    <property type="entry name" value="NusA_B"/>
    <property type="match status" value="1"/>
</dbReference>
<comment type="subunit">
    <text evidence="7">Monomer. Binds directly to the core enzyme of the DNA-dependent RNA polymerase and to nascent RNA.</text>
</comment>
<dbReference type="GO" id="GO:0003723">
    <property type="term" value="F:RNA binding"/>
    <property type="evidence" value="ECO:0007669"/>
    <property type="project" value="UniProtKB-UniRule"/>
</dbReference>
<proteinExistence type="inferred from homology"/>
<feature type="domain" description="S1 motif" evidence="8">
    <location>
        <begin position="145"/>
        <end position="210"/>
    </location>
</feature>
<dbReference type="GO" id="GO:0005829">
    <property type="term" value="C:cytosol"/>
    <property type="evidence" value="ECO:0007669"/>
    <property type="project" value="TreeGrafter"/>
</dbReference>
<dbReference type="InterPro" id="IPR015946">
    <property type="entry name" value="KH_dom-like_a/b"/>
</dbReference>
<evidence type="ECO:0000256" key="5">
    <source>
        <dbReference type="ARBA" id="ARBA00023015"/>
    </source>
</evidence>
<comment type="subcellular location">
    <subcellularLocation>
        <location evidence="7">Cytoplasm</location>
    </subcellularLocation>
</comment>
<dbReference type="InterPro" id="IPR013735">
    <property type="entry name" value="TF_NusA_N"/>
</dbReference>
<organism evidence="9 10">
    <name type="scientific">Hoylesella buccalis DNF00853</name>
    <dbReference type="NCBI Taxonomy" id="1401074"/>
    <lineage>
        <taxon>Bacteria</taxon>
        <taxon>Pseudomonadati</taxon>
        <taxon>Bacteroidota</taxon>
        <taxon>Bacteroidia</taxon>
        <taxon>Bacteroidales</taxon>
        <taxon>Prevotellaceae</taxon>
        <taxon>Hoylesella</taxon>
    </lineage>
</organism>
<keyword evidence="1 7" id="KW-0806">Transcription termination</keyword>
<keyword evidence="5 7" id="KW-0805">Transcription regulation</keyword>
<dbReference type="SUPFAM" id="SSF54814">
    <property type="entry name" value="Prokaryotic type KH domain (KH-domain type II)"/>
    <property type="match status" value="2"/>
</dbReference>
<evidence type="ECO:0000256" key="1">
    <source>
        <dbReference type="ARBA" id="ARBA00022472"/>
    </source>
</evidence>
<dbReference type="InterPro" id="IPR003029">
    <property type="entry name" value="S1_domain"/>
</dbReference>
<evidence type="ECO:0000256" key="6">
    <source>
        <dbReference type="ARBA" id="ARBA00023163"/>
    </source>
</evidence>
<dbReference type="EMBL" id="JRNN01000028">
    <property type="protein sequence ID" value="KGF36341.1"/>
    <property type="molecule type" value="Genomic_DNA"/>
</dbReference>
<keyword evidence="6 7" id="KW-0804">Transcription</keyword>
<dbReference type="InterPro" id="IPR030842">
    <property type="entry name" value="TF_NusA_bacterial"/>
</dbReference>
<dbReference type="CDD" id="cd22529">
    <property type="entry name" value="KH-II_NusA_rpt2"/>
    <property type="match status" value="1"/>
</dbReference>
<dbReference type="FunFam" id="3.30.300.20:FF:000002">
    <property type="entry name" value="Transcription termination/antitermination protein NusA"/>
    <property type="match status" value="1"/>
</dbReference>
<evidence type="ECO:0000256" key="7">
    <source>
        <dbReference type="HAMAP-Rule" id="MF_00945"/>
    </source>
</evidence>
<dbReference type="GO" id="GO:0003746">
    <property type="term" value="F:translation elongation factor activity"/>
    <property type="evidence" value="ECO:0007669"/>
    <property type="project" value="UniProtKB-KW"/>
</dbReference>
<dbReference type="PANTHER" id="PTHR22648">
    <property type="entry name" value="TRANSCRIPTION TERMINATION FACTOR NUSA"/>
    <property type="match status" value="1"/>
</dbReference>
<comment type="caution">
    <text evidence="9">The sequence shown here is derived from an EMBL/GenBank/DDBJ whole genome shotgun (WGS) entry which is preliminary data.</text>
</comment>
<dbReference type="CDD" id="cd04455">
    <property type="entry name" value="S1_NusA"/>
    <property type="match status" value="1"/>
</dbReference>
<dbReference type="PROSITE" id="PS50126">
    <property type="entry name" value="S1"/>
    <property type="match status" value="1"/>
</dbReference>
<reference evidence="9 10" key="1">
    <citation type="submission" date="2014-07" db="EMBL/GenBank/DDBJ databases">
        <authorList>
            <person name="McCorrison J."/>
            <person name="Sanka R."/>
            <person name="Torralba M."/>
            <person name="Gillis M."/>
            <person name="Haft D.H."/>
            <person name="Methe B."/>
            <person name="Sutton G."/>
            <person name="Nelson K.E."/>
        </authorList>
    </citation>
    <scope>NUCLEOTIDE SEQUENCE [LARGE SCALE GENOMIC DNA]</scope>
    <source>
        <strain evidence="9 10">DNF00853</strain>
    </source>
</reference>